<evidence type="ECO:0000313" key="3">
    <source>
        <dbReference type="Proteomes" id="UP000604825"/>
    </source>
</evidence>
<dbReference type="GO" id="GO:0003824">
    <property type="term" value="F:catalytic activity"/>
    <property type="evidence" value="ECO:0007669"/>
    <property type="project" value="InterPro"/>
</dbReference>
<proteinExistence type="predicted"/>
<dbReference type="InterPro" id="IPR001345">
    <property type="entry name" value="PG/BPGM_mutase_AS"/>
</dbReference>
<gene>
    <name evidence="2" type="ORF">NCGR_LOCUS49891</name>
</gene>
<dbReference type="AlphaFoldDB" id="A0A811R987"/>
<accession>A0A811R987</accession>
<protein>
    <submittedName>
        <fullName evidence="2">Uncharacterized protein</fullName>
    </submittedName>
</protein>
<keyword evidence="3" id="KW-1185">Reference proteome</keyword>
<evidence type="ECO:0000256" key="1">
    <source>
        <dbReference type="SAM" id="MobiDB-lite"/>
    </source>
</evidence>
<feature type="region of interest" description="Disordered" evidence="1">
    <location>
        <begin position="1"/>
        <end position="20"/>
    </location>
</feature>
<dbReference type="Proteomes" id="UP000604825">
    <property type="component" value="Unassembled WGS sequence"/>
</dbReference>
<sequence length="263" mass="27949">MSPTPAPGAGAGASEEELSTEVVVVRHGETAWNASKIVQLENNGTVSLYTSCSAAPIGSRSLENKVLEDVLDDDDEDGEEDQDEDAPASTAELLRASLVDPHRTIDGAGRSSTLSPLAAPFFPAKPSAGRSKALRWMEHSNDRDFDCTPSAGQSPYLEAARRAIEVTASPVSCVGGDRRPRLHIWSPSPRSGGAVVVEPGPGQLALVLQWRPHTRPLEYPRTSLSAHSRSRVCPCTSASARGAGRRRLEAINVIVVSQDLGLL</sequence>
<name>A0A811R987_9POAL</name>
<reference evidence="2" key="1">
    <citation type="submission" date="2020-10" db="EMBL/GenBank/DDBJ databases">
        <authorList>
            <person name="Han B."/>
            <person name="Lu T."/>
            <person name="Zhao Q."/>
            <person name="Huang X."/>
            <person name="Zhao Y."/>
        </authorList>
    </citation>
    <scope>NUCLEOTIDE SEQUENCE</scope>
</reference>
<dbReference type="PROSITE" id="PS00175">
    <property type="entry name" value="PG_MUTASE"/>
    <property type="match status" value="1"/>
</dbReference>
<dbReference type="EMBL" id="CAJGYO010000014">
    <property type="protein sequence ID" value="CAD6266586.1"/>
    <property type="molecule type" value="Genomic_DNA"/>
</dbReference>
<organism evidence="2 3">
    <name type="scientific">Miscanthus lutarioriparius</name>
    <dbReference type="NCBI Taxonomy" id="422564"/>
    <lineage>
        <taxon>Eukaryota</taxon>
        <taxon>Viridiplantae</taxon>
        <taxon>Streptophyta</taxon>
        <taxon>Embryophyta</taxon>
        <taxon>Tracheophyta</taxon>
        <taxon>Spermatophyta</taxon>
        <taxon>Magnoliopsida</taxon>
        <taxon>Liliopsida</taxon>
        <taxon>Poales</taxon>
        <taxon>Poaceae</taxon>
        <taxon>PACMAD clade</taxon>
        <taxon>Panicoideae</taxon>
        <taxon>Andropogonodae</taxon>
        <taxon>Andropogoneae</taxon>
        <taxon>Saccharinae</taxon>
        <taxon>Miscanthus</taxon>
    </lineage>
</organism>
<comment type="caution">
    <text evidence="2">The sequence shown here is derived from an EMBL/GenBank/DDBJ whole genome shotgun (WGS) entry which is preliminary data.</text>
</comment>
<evidence type="ECO:0000313" key="2">
    <source>
        <dbReference type="EMBL" id="CAD6266586.1"/>
    </source>
</evidence>